<comment type="caution">
    <text evidence="3">The sequence shown here is derived from an EMBL/GenBank/DDBJ whole genome shotgun (WGS) entry which is preliminary data.</text>
</comment>
<dbReference type="Gene3D" id="3.40.50.2300">
    <property type="match status" value="1"/>
</dbReference>
<dbReference type="GO" id="GO:0000160">
    <property type="term" value="P:phosphorelay signal transduction system"/>
    <property type="evidence" value="ECO:0007669"/>
    <property type="project" value="InterPro"/>
</dbReference>
<dbReference type="Pfam" id="PF00072">
    <property type="entry name" value="Response_reg"/>
    <property type="match status" value="1"/>
</dbReference>
<feature type="modified residue" description="4-aspartylphosphate" evidence="1">
    <location>
        <position position="64"/>
    </location>
</feature>
<evidence type="ECO:0000313" key="4">
    <source>
        <dbReference type="Proteomes" id="UP001223420"/>
    </source>
</evidence>
<dbReference type="AlphaFoldDB" id="A0AAJ1TZZ4"/>
<dbReference type="InterPro" id="IPR011006">
    <property type="entry name" value="CheY-like_superfamily"/>
</dbReference>
<proteinExistence type="predicted"/>
<name>A0AAJ1TZZ4_9HYPH</name>
<dbReference type="SUPFAM" id="SSF52172">
    <property type="entry name" value="CheY-like"/>
    <property type="match status" value="1"/>
</dbReference>
<evidence type="ECO:0000259" key="2">
    <source>
        <dbReference type="PROSITE" id="PS50110"/>
    </source>
</evidence>
<keyword evidence="1" id="KW-0597">Phosphoprotein</keyword>
<evidence type="ECO:0000256" key="1">
    <source>
        <dbReference type="PROSITE-ProRule" id="PRU00169"/>
    </source>
</evidence>
<dbReference type="EMBL" id="JAUSWL010000009">
    <property type="protein sequence ID" value="MDQ0545613.1"/>
    <property type="molecule type" value="Genomic_DNA"/>
</dbReference>
<organism evidence="3 4">
    <name type="scientific">Methylobacterium brachiatum</name>
    <dbReference type="NCBI Taxonomy" id="269660"/>
    <lineage>
        <taxon>Bacteria</taxon>
        <taxon>Pseudomonadati</taxon>
        <taxon>Pseudomonadota</taxon>
        <taxon>Alphaproteobacteria</taxon>
        <taxon>Hyphomicrobiales</taxon>
        <taxon>Methylobacteriaceae</taxon>
        <taxon>Methylobacterium</taxon>
    </lineage>
</organism>
<dbReference type="SMART" id="SM00448">
    <property type="entry name" value="REC"/>
    <property type="match status" value="1"/>
</dbReference>
<dbReference type="RefSeq" id="WP_165486552.1">
    <property type="nucleotide sequence ID" value="NZ_JAJALK010000010.1"/>
</dbReference>
<dbReference type="PROSITE" id="PS50110">
    <property type="entry name" value="RESPONSE_REGULATORY"/>
    <property type="match status" value="1"/>
</dbReference>
<sequence length="199" mass="20949">MDPAETTRDAVLPGALLLVNADRQGAMMLAEALQSRGYPVTTYERLPETLDDLSAPVPSAAVLDYSSLAGEAACAVRALRALSPDIRIILLSHIASLSGAVACIKAGADEFLTQPVSADEIDTLVRTGYGSAPLPSVTSLAEAARLHAHATLRGVENNLPAAARLLRVRPLTLRRLLELPEPGSADLARRRPCSAGDPR</sequence>
<dbReference type="Proteomes" id="UP001223420">
    <property type="component" value="Unassembled WGS sequence"/>
</dbReference>
<feature type="domain" description="Response regulatory" evidence="2">
    <location>
        <begin position="15"/>
        <end position="129"/>
    </location>
</feature>
<gene>
    <name evidence="3" type="ORF">QO001_004557</name>
</gene>
<reference evidence="3" key="1">
    <citation type="submission" date="2023-07" db="EMBL/GenBank/DDBJ databases">
        <title>Genomic Encyclopedia of Type Strains, Phase IV (KMG-IV): sequencing the most valuable type-strain genomes for metagenomic binning, comparative biology and taxonomic classification.</title>
        <authorList>
            <person name="Goeker M."/>
        </authorList>
    </citation>
    <scope>NUCLEOTIDE SEQUENCE</scope>
    <source>
        <strain evidence="3">DSM 19569</strain>
    </source>
</reference>
<protein>
    <submittedName>
        <fullName evidence="3">Two-component system response regulator RegA</fullName>
    </submittedName>
</protein>
<accession>A0AAJ1TZZ4</accession>
<dbReference type="InterPro" id="IPR001789">
    <property type="entry name" value="Sig_transdc_resp-reg_receiver"/>
</dbReference>
<evidence type="ECO:0000313" key="3">
    <source>
        <dbReference type="EMBL" id="MDQ0545613.1"/>
    </source>
</evidence>